<sequence>INEQESIDFIWSCCNQISGGFIGRPYATRPDNEYRISTMDNTYFALTTLDLLMDNWVGYETQKSDTIDYINSLQQSSSWEFGGFWNDLDKGANSFDSLEYFASEPNIFSSYYCVKSLELFGMESSINVPNFLDYLDALYNEDSGFSGDLYFVPGFRATRTFLNLTKANSLKDSGKFKQSKILDISILAFSKTDFSLFLMD</sequence>
<dbReference type="GO" id="GO:0003824">
    <property type="term" value="F:catalytic activity"/>
    <property type="evidence" value="ECO:0007669"/>
    <property type="project" value="InterPro"/>
</dbReference>
<evidence type="ECO:0000313" key="3">
    <source>
        <dbReference type="EMBL" id="GAI37405.1"/>
    </source>
</evidence>
<dbReference type="AlphaFoldDB" id="X1PEG0"/>
<dbReference type="Gene3D" id="1.50.10.20">
    <property type="match status" value="1"/>
</dbReference>
<organism evidence="3">
    <name type="scientific">marine sediment metagenome</name>
    <dbReference type="NCBI Taxonomy" id="412755"/>
    <lineage>
        <taxon>unclassified sequences</taxon>
        <taxon>metagenomes</taxon>
        <taxon>ecological metagenomes</taxon>
    </lineage>
</organism>
<name>X1PEG0_9ZZZZ</name>
<gene>
    <name evidence="3" type="ORF">S06H3_38536</name>
</gene>
<proteinExistence type="predicted"/>
<keyword evidence="1" id="KW-0677">Repeat</keyword>
<dbReference type="EMBL" id="BARV01023496">
    <property type="protein sequence ID" value="GAI37405.1"/>
    <property type="molecule type" value="Genomic_DNA"/>
</dbReference>
<feature type="non-terminal residue" evidence="3">
    <location>
        <position position="1"/>
    </location>
</feature>
<reference evidence="3" key="1">
    <citation type="journal article" date="2014" name="Front. Microbiol.">
        <title>High frequency of phylogenetically diverse reductive dehalogenase-homologous genes in deep subseafloor sedimentary metagenomes.</title>
        <authorList>
            <person name="Kawai M."/>
            <person name="Futagami T."/>
            <person name="Toyoda A."/>
            <person name="Takaki Y."/>
            <person name="Nishi S."/>
            <person name="Hori S."/>
            <person name="Arai W."/>
            <person name="Tsubouchi T."/>
            <person name="Morono Y."/>
            <person name="Uchiyama I."/>
            <person name="Ito T."/>
            <person name="Fujiyama A."/>
            <person name="Inagaki F."/>
            <person name="Takami H."/>
        </authorList>
    </citation>
    <scope>NUCLEOTIDE SEQUENCE</scope>
    <source>
        <strain evidence="3">Expedition CK06-06</strain>
    </source>
</reference>
<evidence type="ECO:0000259" key="2">
    <source>
        <dbReference type="Pfam" id="PF00432"/>
    </source>
</evidence>
<evidence type="ECO:0000256" key="1">
    <source>
        <dbReference type="ARBA" id="ARBA00022737"/>
    </source>
</evidence>
<dbReference type="InterPro" id="IPR008930">
    <property type="entry name" value="Terpenoid_cyclase/PrenylTrfase"/>
</dbReference>
<feature type="domain" description="Prenyltransferase alpha-alpha toroid" evidence="2">
    <location>
        <begin position="3"/>
        <end position="147"/>
    </location>
</feature>
<comment type="caution">
    <text evidence="3">The sequence shown here is derived from an EMBL/GenBank/DDBJ whole genome shotgun (WGS) entry which is preliminary data.</text>
</comment>
<protein>
    <recommendedName>
        <fullName evidence="2">Prenyltransferase alpha-alpha toroid domain-containing protein</fullName>
    </recommendedName>
</protein>
<dbReference type="SUPFAM" id="SSF48239">
    <property type="entry name" value="Terpenoid cyclases/Protein prenyltransferases"/>
    <property type="match status" value="1"/>
</dbReference>
<accession>X1PEG0</accession>
<dbReference type="Pfam" id="PF00432">
    <property type="entry name" value="Prenyltrans"/>
    <property type="match status" value="1"/>
</dbReference>
<dbReference type="InterPro" id="IPR001330">
    <property type="entry name" value="Prenyltrans"/>
</dbReference>